<proteinExistence type="predicted"/>
<evidence type="ECO:0000313" key="1">
    <source>
        <dbReference type="EMBL" id="KAI0086478.1"/>
    </source>
</evidence>
<evidence type="ECO:0000313" key="2">
    <source>
        <dbReference type="Proteomes" id="UP001055072"/>
    </source>
</evidence>
<sequence>MDRVTETNTVGALLFGGLVASILYGITSMQTATYYQGKHKDKWFVRIAVPILWILGTIDMVLIFHFLYYYLVRHYGDFDSVTAKLPVQSLNVHFFVIAITQSTVRSLCAMRIRTLSQSWLPTLPIYILTLVDFGSNLALTIKGAHEQSGGIGHFGTAFNVIVCVEFASSTAGDTLVALCLCYLLRRGRSGLRSTESVINILVAYVITTGLLTTMVQTSALIVFLISSKNFIYLAILTQVSKLYVNAYLALLNDRARIRDRSTFNQASVPPSRLQTAVSLINFTPNRTGNTRRESQTTAAQEELNLVDRDKKSVISGCEGGSYVSYGQAV</sequence>
<gene>
    <name evidence="1" type="ORF">BDY19DRAFT_345341</name>
</gene>
<name>A0ACB8TWQ6_9APHY</name>
<dbReference type="EMBL" id="MU274923">
    <property type="protein sequence ID" value="KAI0086478.1"/>
    <property type="molecule type" value="Genomic_DNA"/>
</dbReference>
<reference evidence="1" key="1">
    <citation type="journal article" date="2021" name="Environ. Microbiol.">
        <title>Gene family expansions and transcriptome signatures uncover fungal adaptations to wood decay.</title>
        <authorList>
            <person name="Hage H."/>
            <person name="Miyauchi S."/>
            <person name="Viragh M."/>
            <person name="Drula E."/>
            <person name="Min B."/>
            <person name="Chaduli D."/>
            <person name="Navarro D."/>
            <person name="Favel A."/>
            <person name="Norest M."/>
            <person name="Lesage-Meessen L."/>
            <person name="Balint B."/>
            <person name="Merenyi Z."/>
            <person name="de Eugenio L."/>
            <person name="Morin E."/>
            <person name="Martinez A.T."/>
            <person name="Baldrian P."/>
            <person name="Stursova M."/>
            <person name="Martinez M.J."/>
            <person name="Novotny C."/>
            <person name="Magnuson J.K."/>
            <person name="Spatafora J.W."/>
            <person name="Maurice S."/>
            <person name="Pangilinan J."/>
            <person name="Andreopoulos W."/>
            <person name="LaButti K."/>
            <person name="Hundley H."/>
            <person name="Na H."/>
            <person name="Kuo A."/>
            <person name="Barry K."/>
            <person name="Lipzen A."/>
            <person name="Henrissat B."/>
            <person name="Riley R."/>
            <person name="Ahrendt S."/>
            <person name="Nagy L.G."/>
            <person name="Grigoriev I.V."/>
            <person name="Martin F."/>
            <person name="Rosso M.N."/>
        </authorList>
    </citation>
    <scope>NUCLEOTIDE SEQUENCE</scope>
    <source>
        <strain evidence="1">CBS 384.51</strain>
    </source>
</reference>
<keyword evidence="2" id="KW-1185">Reference proteome</keyword>
<accession>A0ACB8TWQ6</accession>
<comment type="caution">
    <text evidence="1">The sequence shown here is derived from an EMBL/GenBank/DDBJ whole genome shotgun (WGS) entry which is preliminary data.</text>
</comment>
<dbReference type="Proteomes" id="UP001055072">
    <property type="component" value="Unassembled WGS sequence"/>
</dbReference>
<protein>
    <submittedName>
        <fullName evidence="1">Uncharacterized protein</fullName>
    </submittedName>
</protein>
<organism evidence="1 2">
    <name type="scientific">Irpex rosettiformis</name>
    <dbReference type="NCBI Taxonomy" id="378272"/>
    <lineage>
        <taxon>Eukaryota</taxon>
        <taxon>Fungi</taxon>
        <taxon>Dikarya</taxon>
        <taxon>Basidiomycota</taxon>
        <taxon>Agaricomycotina</taxon>
        <taxon>Agaricomycetes</taxon>
        <taxon>Polyporales</taxon>
        <taxon>Irpicaceae</taxon>
        <taxon>Irpex</taxon>
    </lineage>
</organism>